<feature type="region of interest" description="Disordered" evidence="6">
    <location>
        <begin position="479"/>
        <end position="508"/>
    </location>
</feature>
<name>A0A6J0H1F2_9PASS</name>
<comment type="similarity">
    <text evidence="2">Belongs to the MTUS1 family.</text>
</comment>
<dbReference type="PANTHER" id="PTHR24200">
    <property type="entry name" value="TOUCAN, ISOFORM A"/>
    <property type="match status" value="1"/>
</dbReference>
<evidence type="ECO:0000256" key="4">
    <source>
        <dbReference type="ARBA" id="ARBA00023242"/>
    </source>
</evidence>
<dbReference type="GeneID" id="108495987"/>
<dbReference type="InterPro" id="IPR051293">
    <property type="entry name" value="MTUS1/CCDC69"/>
</dbReference>
<feature type="coiled-coil region" evidence="5">
    <location>
        <begin position="873"/>
        <end position="994"/>
    </location>
</feature>
<gene>
    <name evidence="8" type="primary">MTUS1</name>
</gene>
<reference evidence="8" key="1">
    <citation type="submission" date="2025-08" db="UniProtKB">
        <authorList>
            <consortium name="RefSeq"/>
        </authorList>
    </citation>
    <scope>IDENTIFICATION</scope>
</reference>
<dbReference type="GO" id="GO:0005737">
    <property type="term" value="C:cytoplasm"/>
    <property type="evidence" value="ECO:0007669"/>
    <property type="project" value="TreeGrafter"/>
</dbReference>
<keyword evidence="3 5" id="KW-0175">Coiled coil</keyword>
<feature type="coiled-coil region" evidence="5">
    <location>
        <begin position="1025"/>
        <end position="1149"/>
    </location>
</feature>
<feature type="compositionally biased region" description="Polar residues" evidence="6">
    <location>
        <begin position="822"/>
        <end position="835"/>
    </location>
</feature>
<comment type="subcellular location">
    <subcellularLocation>
        <location evidence="1">Nucleus</location>
    </subcellularLocation>
</comment>
<evidence type="ECO:0000256" key="1">
    <source>
        <dbReference type="ARBA" id="ARBA00004123"/>
    </source>
</evidence>
<evidence type="ECO:0000256" key="5">
    <source>
        <dbReference type="SAM" id="Coils"/>
    </source>
</evidence>
<dbReference type="OrthoDB" id="10038993at2759"/>
<dbReference type="CTD" id="57509"/>
<proteinExistence type="inferred from homology"/>
<evidence type="ECO:0000256" key="6">
    <source>
        <dbReference type="SAM" id="MobiDB-lite"/>
    </source>
</evidence>
<feature type="compositionally biased region" description="Low complexity" evidence="6">
    <location>
        <begin position="487"/>
        <end position="507"/>
    </location>
</feature>
<evidence type="ECO:0000313" key="7">
    <source>
        <dbReference type="Proteomes" id="UP000504624"/>
    </source>
</evidence>
<feature type="region of interest" description="Disordered" evidence="6">
    <location>
        <begin position="610"/>
        <end position="630"/>
    </location>
</feature>
<accession>A0A6J0H1F2</accession>
<feature type="region of interest" description="Disordered" evidence="6">
    <location>
        <begin position="552"/>
        <end position="579"/>
    </location>
</feature>
<organism evidence="7 8">
    <name type="scientific">Lepidothrix coronata</name>
    <name type="common">blue-crowned manakin</name>
    <dbReference type="NCBI Taxonomy" id="321398"/>
    <lineage>
        <taxon>Eukaryota</taxon>
        <taxon>Metazoa</taxon>
        <taxon>Chordata</taxon>
        <taxon>Craniata</taxon>
        <taxon>Vertebrata</taxon>
        <taxon>Euteleostomi</taxon>
        <taxon>Archelosauria</taxon>
        <taxon>Archosauria</taxon>
        <taxon>Dinosauria</taxon>
        <taxon>Saurischia</taxon>
        <taxon>Theropoda</taxon>
        <taxon>Coelurosauria</taxon>
        <taxon>Aves</taxon>
        <taxon>Neognathae</taxon>
        <taxon>Neoaves</taxon>
        <taxon>Telluraves</taxon>
        <taxon>Australaves</taxon>
        <taxon>Passeriformes</taxon>
        <taxon>Pipridae</taxon>
        <taxon>Lepidothrix</taxon>
    </lineage>
</organism>
<feature type="compositionally biased region" description="Low complexity" evidence="6">
    <location>
        <begin position="1186"/>
        <end position="1204"/>
    </location>
</feature>
<evidence type="ECO:0000256" key="2">
    <source>
        <dbReference type="ARBA" id="ARBA00007585"/>
    </source>
</evidence>
<feature type="region of interest" description="Disordered" evidence="6">
    <location>
        <begin position="1186"/>
        <end position="1215"/>
    </location>
</feature>
<evidence type="ECO:0000313" key="8">
    <source>
        <dbReference type="RefSeq" id="XP_017668107.1"/>
    </source>
</evidence>
<feature type="compositionally biased region" description="Polar residues" evidence="6">
    <location>
        <begin position="1205"/>
        <end position="1215"/>
    </location>
</feature>
<protein>
    <submittedName>
        <fullName evidence="8">Microtubule-associated tumor suppressor 1 isoform X2</fullName>
    </submittedName>
</protein>
<keyword evidence="4" id="KW-0539">Nucleus</keyword>
<dbReference type="SUPFAM" id="SSF58113">
    <property type="entry name" value="Apolipoprotein A-I"/>
    <property type="match status" value="1"/>
</dbReference>
<dbReference type="RefSeq" id="XP_017668107.1">
    <property type="nucleotide sequence ID" value="XM_017812618.1"/>
</dbReference>
<dbReference type="GO" id="GO:0008017">
    <property type="term" value="F:microtubule binding"/>
    <property type="evidence" value="ECO:0007669"/>
    <property type="project" value="TreeGrafter"/>
</dbReference>
<feature type="region of interest" description="Disordered" evidence="6">
    <location>
        <begin position="657"/>
        <end position="686"/>
    </location>
</feature>
<dbReference type="GO" id="GO:0005634">
    <property type="term" value="C:nucleus"/>
    <property type="evidence" value="ECO:0007669"/>
    <property type="project" value="UniProtKB-SubCell"/>
</dbReference>
<evidence type="ECO:0000256" key="3">
    <source>
        <dbReference type="ARBA" id="ARBA00023054"/>
    </source>
</evidence>
<feature type="compositionally biased region" description="Polar residues" evidence="6">
    <location>
        <begin position="772"/>
        <end position="781"/>
    </location>
</feature>
<dbReference type="GO" id="GO:0010758">
    <property type="term" value="P:regulation of macrophage chemotaxis"/>
    <property type="evidence" value="ECO:0007669"/>
    <property type="project" value="TreeGrafter"/>
</dbReference>
<feature type="compositionally biased region" description="Polar residues" evidence="6">
    <location>
        <begin position="290"/>
        <end position="300"/>
    </location>
</feature>
<dbReference type="Proteomes" id="UP000504624">
    <property type="component" value="Unplaced"/>
</dbReference>
<dbReference type="AlphaFoldDB" id="A0A6J0H1F2"/>
<keyword evidence="7" id="KW-1185">Reference proteome</keyword>
<sequence length="1215" mass="134308">MNVGKSDDKAKNGLKSSLLIRDENGNNYARDRATPSSKNCATKIHSNSTDQNIVAEHEDDFENTSDFRSILLKQQCIEVLDLQKTPGRYNCTGALLGDADAACKSSVTEQTCMCPLNCDLKATTNFLKGDVVMAKMQNQSIRHTVPYSQTDSKCGVALPASEQSLINDRACCHLSTLDVTNVTGETLGTDQNDDMHLRETLLFSEICTREKFDRTSSERTPNFISAGVEQCLKNAIKTDKESQETEAQSVELAAECIGPYRRDALSPCININEDDQVKSLQDTSDHDETGNSNVEMCTDSPVNNVHLLPVDKMDGEQVSKKTSEPLTKEQSISGNAALQDMHNTPSVSCSVPKLKRTAIPDLKCEETFVVFSPMADESASALCSSTPKERSKNRTFSVSALEELGDKSPKLRPNETFVGGHNKRSVLRASSDQTVRKPMGRSSVVSTITKAKKSEIVSFPKPDFKNVKPKVVSRPVLQSRDSAALKQSPQSSQLSAVSSPSRVASPRQLSSIKVLKKTVDLAKVSKVELPVNKSHKLHLNKRLFTNQVVHATTPPRNASHKTSKTPALKQSPEDTDKASATHSACSLVSAVFPTCVESSEEMINDKMESSDSLMQPCAQDTDPAGGEKEQSTNMGMLLEATLVKDVANETFDMHSVPLMPSVKDGTTQGKNIPKKDPTALQSVSTPKAKMVPSVLTLNRGCKNKTTSTVKTPSHKEALLSASSAASATVIKNGEWPSKPACQNGTSGPVPLKALSRPRLHLLKSTPKGAKTKSASLNQCTPKSAGPLHPGRKVSEIRGSPGRSVHQSLSCLGPVDKGKQRSPKSSCIQTQGSTDARSPGTKAAELTQYKTKCETQSGIILQLKKFLASSNQKFEALTVVIQHLQSEREEALKQRKELSQELVNLRGELVTTSAACEKLERDRNELQVAYEGFLQKLNQQHHDDLAELEERLKQFYTAECEKLQSICIEEAEKYKAQLQEQVDNLNTTHESFKLELENRHSEKVEELKKEYESSFSELKSTHESERKSLEDSFKEKQELLEKKIDELKSENDSLSEKLKLEEQKQIAKEKANVKNPQIMYLEQELESLKAVLEIKNEKLHQQDIKLMKMEKLVENNTILMDKLKKVQQENEELKARMDKHMELSRQLSTEQAVLQESLEKESKVNKRLSMENEELLWKLHNGDLCSPRKLSPSSSSVPLQSPRNSGNFSSPAVSPR</sequence>
<feature type="region of interest" description="Disordered" evidence="6">
    <location>
        <begin position="765"/>
        <end position="842"/>
    </location>
</feature>
<feature type="region of interest" description="Disordered" evidence="6">
    <location>
        <begin position="281"/>
        <end position="300"/>
    </location>
</feature>
<dbReference type="PANTHER" id="PTHR24200:SF7">
    <property type="entry name" value="MICROTUBULE-ASSOCIATED TUMOR SUPPRESSOR 1"/>
    <property type="match status" value="1"/>
</dbReference>